<comment type="caution">
    <text evidence="2">The sequence shown here is derived from an EMBL/GenBank/DDBJ whole genome shotgun (WGS) entry which is preliminary data.</text>
</comment>
<name>A0A812B962_ACAPH</name>
<protein>
    <submittedName>
        <fullName evidence="2">Uncharacterized protein</fullName>
    </submittedName>
</protein>
<feature type="transmembrane region" description="Helical" evidence="1">
    <location>
        <begin position="145"/>
        <end position="165"/>
    </location>
</feature>
<sequence length="187" mass="22309">MGDHSLHGYIRGDRVRSGQWPAISLSVPLSHNSYFFFSLSHFFSFFYFSSLFIIYLFLFFSPSDSLFHKKAKTCHDTQIVVFFNFIPPLSHAQSIQKNLFLFFSLFSLIKEESIYLSFSLKISVFSLFFFYKIKVYLFNSLFHNRFYFISLSIKHRICFFFLCLFDIRKKNCFSHSQLELNQINIPC</sequence>
<dbReference type="Proteomes" id="UP000597762">
    <property type="component" value="Unassembled WGS sequence"/>
</dbReference>
<keyword evidence="1" id="KW-0812">Transmembrane</keyword>
<evidence type="ECO:0000256" key="1">
    <source>
        <dbReference type="SAM" id="Phobius"/>
    </source>
</evidence>
<evidence type="ECO:0000313" key="3">
    <source>
        <dbReference type="Proteomes" id="UP000597762"/>
    </source>
</evidence>
<accession>A0A812B962</accession>
<feature type="transmembrane region" description="Helical" evidence="1">
    <location>
        <begin position="114"/>
        <end position="133"/>
    </location>
</feature>
<keyword evidence="3" id="KW-1185">Reference proteome</keyword>
<feature type="transmembrane region" description="Helical" evidence="1">
    <location>
        <begin position="34"/>
        <end position="60"/>
    </location>
</feature>
<dbReference type="EMBL" id="CAHIKZ030000379">
    <property type="protein sequence ID" value="CAE1171288.1"/>
    <property type="molecule type" value="Genomic_DNA"/>
</dbReference>
<organism evidence="2 3">
    <name type="scientific">Acanthosepion pharaonis</name>
    <name type="common">Pharaoh cuttlefish</name>
    <name type="synonym">Sepia pharaonis</name>
    <dbReference type="NCBI Taxonomy" id="158019"/>
    <lineage>
        <taxon>Eukaryota</taxon>
        <taxon>Metazoa</taxon>
        <taxon>Spiralia</taxon>
        <taxon>Lophotrochozoa</taxon>
        <taxon>Mollusca</taxon>
        <taxon>Cephalopoda</taxon>
        <taxon>Coleoidea</taxon>
        <taxon>Decapodiformes</taxon>
        <taxon>Sepiida</taxon>
        <taxon>Sepiina</taxon>
        <taxon>Sepiidae</taxon>
        <taxon>Acanthosepion</taxon>
    </lineage>
</organism>
<reference evidence="2" key="1">
    <citation type="submission" date="2021-01" db="EMBL/GenBank/DDBJ databases">
        <authorList>
            <person name="Li R."/>
            <person name="Bekaert M."/>
        </authorList>
    </citation>
    <scope>NUCLEOTIDE SEQUENCE</scope>
    <source>
        <strain evidence="2">Farmed</strain>
    </source>
</reference>
<dbReference type="AlphaFoldDB" id="A0A812B962"/>
<keyword evidence="1" id="KW-0472">Membrane</keyword>
<keyword evidence="1" id="KW-1133">Transmembrane helix</keyword>
<gene>
    <name evidence="2" type="ORF">SPHA_11487</name>
</gene>
<evidence type="ECO:0000313" key="2">
    <source>
        <dbReference type="EMBL" id="CAE1171288.1"/>
    </source>
</evidence>
<proteinExistence type="predicted"/>